<dbReference type="InterPro" id="IPR017985">
    <property type="entry name" value="MeTrfase_CN4_CS"/>
</dbReference>
<dbReference type="GO" id="GO:0015667">
    <property type="term" value="F:site-specific DNA-methyltransferase (cytosine-N4-specific) activity"/>
    <property type="evidence" value="ECO:0007669"/>
    <property type="project" value="UniProtKB-EC"/>
</dbReference>
<evidence type="ECO:0000313" key="10">
    <source>
        <dbReference type="EMBL" id="VFK57950.1"/>
    </source>
</evidence>
<evidence type="ECO:0000256" key="5">
    <source>
        <dbReference type="ARBA" id="ARBA00022691"/>
    </source>
</evidence>
<name>A0A450ZVY2_9GAMM</name>
<dbReference type="Gene3D" id="3.40.50.150">
    <property type="entry name" value="Vaccinia Virus protein VP39"/>
    <property type="match status" value="2"/>
</dbReference>
<evidence type="ECO:0000256" key="2">
    <source>
        <dbReference type="ARBA" id="ARBA00012185"/>
    </source>
</evidence>
<dbReference type="GO" id="GO:0032259">
    <property type="term" value="P:methylation"/>
    <property type="evidence" value="ECO:0007669"/>
    <property type="project" value="UniProtKB-KW"/>
</dbReference>
<evidence type="ECO:0000256" key="7">
    <source>
        <dbReference type="ARBA" id="ARBA00049120"/>
    </source>
</evidence>
<dbReference type="EMBL" id="CAADFV010000011">
    <property type="protein sequence ID" value="VFK52973.1"/>
    <property type="molecule type" value="Genomic_DNA"/>
</dbReference>
<comment type="catalytic activity">
    <reaction evidence="7">
        <text>a 2'-deoxycytidine in DNA + S-adenosyl-L-methionine = an N(4)-methyl-2'-deoxycytidine in DNA + S-adenosyl-L-homocysteine + H(+)</text>
        <dbReference type="Rhea" id="RHEA:16857"/>
        <dbReference type="Rhea" id="RHEA-COMP:11369"/>
        <dbReference type="Rhea" id="RHEA-COMP:13674"/>
        <dbReference type="ChEBI" id="CHEBI:15378"/>
        <dbReference type="ChEBI" id="CHEBI:57856"/>
        <dbReference type="ChEBI" id="CHEBI:59789"/>
        <dbReference type="ChEBI" id="CHEBI:85452"/>
        <dbReference type="ChEBI" id="CHEBI:137933"/>
        <dbReference type="EC" id="2.1.1.113"/>
    </reaction>
</comment>
<keyword evidence="6" id="KW-0680">Restriction system</keyword>
<accession>A0A450ZVY2</accession>
<gene>
    <name evidence="10" type="ORF">BECKTUN1418D_GA0071000_107210</name>
    <name evidence="9" type="ORF">BECKTUN1418E_GA0071001_101142</name>
    <name evidence="8" type="ORF">BECKTUN1418F_GA0071002_100842</name>
</gene>
<dbReference type="AlphaFoldDB" id="A0A450ZVY2"/>
<dbReference type="GO" id="GO:0009307">
    <property type="term" value="P:DNA restriction-modification system"/>
    <property type="evidence" value="ECO:0007669"/>
    <property type="project" value="UniProtKB-KW"/>
</dbReference>
<dbReference type="InterPro" id="IPR029063">
    <property type="entry name" value="SAM-dependent_MTases_sf"/>
</dbReference>
<evidence type="ECO:0000256" key="1">
    <source>
        <dbReference type="ARBA" id="ARBA00010203"/>
    </source>
</evidence>
<evidence type="ECO:0000256" key="6">
    <source>
        <dbReference type="ARBA" id="ARBA00022747"/>
    </source>
</evidence>
<sequence length="436" mass="49545">MYPRTWILFEDRAFIEVCTLLVTNPKRVNKSDEINLYWNNYYAGYSPTFTNKIITSSDLNESSIILDPWNGSGTATFAASISGFHSIGIDLNPVMKIIAKAKQATISDVEITIERLESFKLAEEVATNIHDPLNIWFDNEGVIVLRKIERTILGNIKCKSTIYKVNSLDVSQCLMYTALFNSVREYLKPFISSNPTWIRKPGSDVEKISINMESFESKYRSFLQHMVEKASLVEHTCFSGLSELVIGSSSKIPFRDEYVDLVLTSPPYCTRIDYGVATLPELAIVAVEGRGEIDSIRRRLMGTTTVPKSANIITEEYGPECLTFLDLVKTHQSKASRTYYYKNFCQYFLDLKESVGEISRVLKRKCRAVCVVQNSFYKDIHCDLSRILTEMAILSGLNLVDKADFEVKKNMANVNTRSRPYRAANIVFETVLTLEK</sequence>
<keyword evidence="5" id="KW-0949">S-adenosyl-L-methionine</keyword>
<evidence type="ECO:0000256" key="4">
    <source>
        <dbReference type="ARBA" id="ARBA00022679"/>
    </source>
</evidence>
<dbReference type="EC" id="2.1.1.113" evidence="2"/>
<dbReference type="GO" id="GO:0003677">
    <property type="term" value="F:DNA binding"/>
    <property type="evidence" value="ECO:0007669"/>
    <property type="project" value="InterPro"/>
</dbReference>
<evidence type="ECO:0000256" key="3">
    <source>
        <dbReference type="ARBA" id="ARBA00022603"/>
    </source>
</evidence>
<organism evidence="10">
    <name type="scientific">Candidatus Kentrum sp. TUN</name>
    <dbReference type="NCBI Taxonomy" id="2126343"/>
    <lineage>
        <taxon>Bacteria</taxon>
        <taxon>Pseudomonadati</taxon>
        <taxon>Pseudomonadota</taxon>
        <taxon>Gammaproteobacteria</taxon>
        <taxon>Candidatus Kentrum</taxon>
    </lineage>
</organism>
<evidence type="ECO:0000313" key="8">
    <source>
        <dbReference type="EMBL" id="VFK52448.1"/>
    </source>
</evidence>
<keyword evidence="3 10" id="KW-0489">Methyltransferase</keyword>
<dbReference type="EMBL" id="CAADFY010000008">
    <property type="protein sequence ID" value="VFK52448.1"/>
    <property type="molecule type" value="Genomic_DNA"/>
</dbReference>
<proteinExistence type="inferred from homology"/>
<comment type="similarity">
    <text evidence="1">Belongs to the N(4)/N(6)-methyltransferase family. N(4) subfamily.</text>
</comment>
<evidence type="ECO:0000313" key="9">
    <source>
        <dbReference type="EMBL" id="VFK52973.1"/>
    </source>
</evidence>
<protein>
    <recommendedName>
        <fullName evidence="2">site-specific DNA-methyltransferase (cytosine-N(4)-specific)</fullName>
        <ecNumber evidence="2">2.1.1.113</ecNumber>
    </recommendedName>
</protein>
<dbReference type="EMBL" id="CAADFX010000072">
    <property type="protein sequence ID" value="VFK57950.1"/>
    <property type="molecule type" value="Genomic_DNA"/>
</dbReference>
<dbReference type="PROSITE" id="PS00093">
    <property type="entry name" value="N4_MTASE"/>
    <property type="match status" value="1"/>
</dbReference>
<reference evidence="10" key="1">
    <citation type="submission" date="2019-02" db="EMBL/GenBank/DDBJ databases">
        <authorList>
            <person name="Gruber-Vodicka R. H."/>
            <person name="Seah K. B. B."/>
        </authorList>
    </citation>
    <scope>NUCLEOTIDE SEQUENCE</scope>
    <source>
        <strain evidence="10">BECK_BY1</strain>
        <strain evidence="9">BECK_BY2</strain>
        <strain evidence="8">BECK_BY3</strain>
    </source>
</reference>
<keyword evidence="4 10" id="KW-0808">Transferase</keyword>
<dbReference type="SUPFAM" id="SSF53335">
    <property type="entry name" value="S-adenosyl-L-methionine-dependent methyltransferases"/>
    <property type="match status" value="3"/>
</dbReference>